<dbReference type="SMART" id="SM00220">
    <property type="entry name" value="S_TKc"/>
    <property type="match status" value="1"/>
</dbReference>
<dbReference type="SUPFAM" id="SSF56112">
    <property type="entry name" value="Protein kinase-like (PK-like)"/>
    <property type="match status" value="1"/>
</dbReference>
<dbReference type="EMBL" id="UYYF01001987">
    <property type="protein sequence ID" value="VDN00249.1"/>
    <property type="molecule type" value="Genomic_DNA"/>
</dbReference>
<evidence type="ECO:0000256" key="10">
    <source>
        <dbReference type="RuleBase" id="RU000304"/>
    </source>
</evidence>
<dbReference type="InterPro" id="IPR017441">
    <property type="entry name" value="Protein_kinase_ATP_BS"/>
</dbReference>
<dbReference type="STRING" id="103827.A0A0N5CTR8"/>
<reference evidence="14" key="1">
    <citation type="submission" date="2017-02" db="UniProtKB">
        <authorList>
            <consortium name="WormBaseParasite"/>
        </authorList>
    </citation>
    <scope>IDENTIFICATION</scope>
</reference>
<evidence type="ECO:0000256" key="1">
    <source>
        <dbReference type="ARBA" id="ARBA00012513"/>
    </source>
</evidence>
<feature type="domain" description="Protein kinase" evidence="11">
    <location>
        <begin position="41"/>
        <end position="218"/>
    </location>
</feature>
<accession>A0A0N5CTR8</accession>
<evidence type="ECO:0000256" key="7">
    <source>
        <dbReference type="ARBA" id="ARBA00047899"/>
    </source>
</evidence>
<dbReference type="OMA" id="ARTDHEW"/>
<dbReference type="InterPro" id="IPR011009">
    <property type="entry name" value="Kinase-like_dom_sf"/>
</dbReference>
<dbReference type="PANTHER" id="PTHR43895:SF32">
    <property type="entry name" value="SERINE_THREONINE-PROTEIN KINASE CHK1"/>
    <property type="match status" value="1"/>
</dbReference>
<evidence type="ECO:0000256" key="9">
    <source>
        <dbReference type="PROSITE-ProRule" id="PRU10141"/>
    </source>
</evidence>
<evidence type="ECO:0000256" key="5">
    <source>
        <dbReference type="ARBA" id="ARBA00022777"/>
    </source>
</evidence>
<comment type="catalytic activity">
    <reaction evidence="7">
        <text>L-threonyl-[protein] + ATP = O-phospho-L-threonyl-[protein] + ADP + H(+)</text>
        <dbReference type="Rhea" id="RHEA:46608"/>
        <dbReference type="Rhea" id="RHEA-COMP:11060"/>
        <dbReference type="Rhea" id="RHEA-COMP:11605"/>
        <dbReference type="ChEBI" id="CHEBI:15378"/>
        <dbReference type="ChEBI" id="CHEBI:30013"/>
        <dbReference type="ChEBI" id="CHEBI:30616"/>
        <dbReference type="ChEBI" id="CHEBI:61977"/>
        <dbReference type="ChEBI" id="CHEBI:456216"/>
        <dbReference type="EC" id="2.7.11.1"/>
    </reaction>
</comment>
<feature type="binding site" evidence="9">
    <location>
        <position position="71"/>
    </location>
    <ligand>
        <name>ATP</name>
        <dbReference type="ChEBI" id="CHEBI:30616"/>
    </ligand>
</feature>
<dbReference type="PROSITE" id="PS50011">
    <property type="entry name" value="PROTEIN_KINASE_DOM"/>
    <property type="match status" value="1"/>
</dbReference>
<dbReference type="GO" id="GO:0004674">
    <property type="term" value="F:protein serine/threonine kinase activity"/>
    <property type="evidence" value="ECO:0007669"/>
    <property type="project" value="UniProtKB-KW"/>
</dbReference>
<dbReference type="PROSITE" id="PS00107">
    <property type="entry name" value="PROTEIN_KINASE_ATP"/>
    <property type="match status" value="1"/>
</dbReference>
<dbReference type="InterPro" id="IPR000719">
    <property type="entry name" value="Prot_kinase_dom"/>
</dbReference>
<evidence type="ECO:0000256" key="8">
    <source>
        <dbReference type="ARBA" id="ARBA00048679"/>
    </source>
</evidence>
<keyword evidence="13" id="KW-1185">Reference proteome</keyword>
<dbReference type="PROSITE" id="PS00108">
    <property type="entry name" value="PROTEIN_KINASE_ST"/>
    <property type="match status" value="1"/>
</dbReference>
<dbReference type="PANTHER" id="PTHR43895">
    <property type="entry name" value="CALCIUM/CALMODULIN-DEPENDENT PROTEIN KINASE KINASE-RELATED"/>
    <property type="match status" value="1"/>
</dbReference>
<proteinExistence type="inferred from homology"/>
<evidence type="ECO:0000256" key="2">
    <source>
        <dbReference type="ARBA" id="ARBA00022527"/>
    </source>
</evidence>
<keyword evidence="4 9" id="KW-0547">Nucleotide-binding</keyword>
<dbReference type="AlphaFoldDB" id="A0A0N5CTR8"/>
<dbReference type="Pfam" id="PF00069">
    <property type="entry name" value="Pkinase"/>
    <property type="match status" value="1"/>
</dbReference>
<evidence type="ECO:0000313" key="13">
    <source>
        <dbReference type="Proteomes" id="UP000276776"/>
    </source>
</evidence>
<dbReference type="GO" id="GO:0005524">
    <property type="term" value="F:ATP binding"/>
    <property type="evidence" value="ECO:0007669"/>
    <property type="project" value="UniProtKB-UniRule"/>
</dbReference>
<dbReference type="EC" id="2.7.11.1" evidence="1"/>
<keyword evidence="5" id="KW-0418">Kinase</keyword>
<dbReference type="OrthoDB" id="539158at2759"/>
<sequence length="218" mass="25441">MFNEYGELDDKAKAVLWKGYMMVGQFSNRLKLPPSHCHNQWTKLRLLGNGTFGKVHLVVNSVNLRQKYAVKYVNISNMNGEGKSLLAKLQREALIMKLVRRSEFVTNFIGMRYRRGHIEMFLEYARGGELFRIIKSQVGLPILKVQHYFRQLIAGIKHIHEMGIAHRDIKPENILLTHYGSFIFKILSRRLYFLLLSFIRSKEFSSNANHFTSHLNSN</sequence>
<protein>
    <recommendedName>
        <fullName evidence="1">non-specific serine/threonine protein kinase</fullName>
        <ecNumber evidence="1">2.7.11.1</ecNumber>
    </recommendedName>
</protein>
<evidence type="ECO:0000256" key="3">
    <source>
        <dbReference type="ARBA" id="ARBA00022679"/>
    </source>
</evidence>
<dbReference type="Proteomes" id="UP000276776">
    <property type="component" value="Unassembled WGS sequence"/>
</dbReference>
<evidence type="ECO:0000256" key="4">
    <source>
        <dbReference type="ARBA" id="ARBA00022741"/>
    </source>
</evidence>
<dbReference type="GO" id="GO:0007165">
    <property type="term" value="P:signal transduction"/>
    <property type="evidence" value="ECO:0007669"/>
    <property type="project" value="TreeGrafter"/>
</dbReference>
<comment type="catalytic activity">
    <reaction evidence="8">
        <text>L-seryl-[protein] + ATP = O-phospho-L-seryl-[protein] + ADP + H(+)</text>
        <dbReference type="Rhea" id="RHEA:17989"/>
        <dbReference type="Rhea" id="RHEA-COMP:9863"/>
        <dbReference type="Rhea" id="RHEA-COMP:11604"/>
        <dbReference type="ChEBI" id="CHEBI:15378"/>
        <dbReference type="ChEBI" id="CHEBI:29999"/>
        <dbReference type="ChEBI" id="CHEBI:30616"/>
        <dbReference type="ChEBI" id="CHEBI:83421"/>
        <dbReference type="ChEBI" id="CHEBI:456216"/>
        <dbReference type="EC" id="2.7.11.1"/>
    </reaction>
</comment>
<dbReference type="InterPro" id="IPR008271">
    <property type="entry name" value="Ser/Thr_kinase_AS"/>
</dbReference>
<keyword evidence="2 10" id="KW-0723">Serine/threonine-protein kinase</keyword>
<evidence type="ECO:0000256" key="6">
    <source>
        <dbReference type="ARBA" id="ARBA00022840"/>
    </source>
</evidence>
<dbReference type="Gene3D" id="1.10.510.10">
    <property type="entry name" value="Transferase(Phosphotransferase) domain 1"/>
    <property type="match status" value="1"/>
</dbReference>
<dbReference type="WBParaSite" id="TCLT_0000362901-mRNA-1">
    <property type="protein sequence ID" value="TCLT_0000362901-mRNA-1"/>
    <property type="gene ID" value="TCLT_0000362901"/>
</dbReference>
<dbReference type="Gene3D" id="3.30.200.20">
    <property type="entry name" value="Phosphorylase Kinase, domain 1"/>
    <property type="match status" value="1"/>
</dbReference>
<evidence type="ECO:0000313" key="14">
    <source>
        <dbReference type="WBParaSite" id="TCLT_0000362901-mRNA-1"/>
    </source>
</evidence>
<reference evidence="12 13" key="2">
    <citation type="submission" date="2018-11" db="EMBL/GenBank/DDBJ databases">
        <authorList>
            <consortium name="Pathogen Informatics"/>
        </authorList>
    </citation>
    <scope>NUCLEOTIDE SEQUENCE [LARGE SCALE GENOMIC DNA]</scope>
</reference>
<gene>
    <name evidence="12" type="ORF">TCLT_LOCUS3619</name>
</gene>
<evidence type="ECO:0000313" key="12">
    <source>
        <dbReference type="EMBL" id="VDN00249.1"/>
    </source>
</evidence>
<organism evidence="14">
    <name type="scientific">Thelazia callipaeda</name>
    <name type="common">Oriental eyeworm</name>
    <name type="synonym">Parasitic nematode</name>
    <dbReference type="NCBI Taxonomy" id="103827"/>
    <lineage>
        <taxon>Eukaryota</taxon>
        <taxon>Metazoa</taxon>
        <taxon>Ecdysozoa</taxon>
        <taxon>Nematoda</taxon>
        <taxon>Chromadorea</taxon>
        <taxon>Rhabditida</taxon>
        <taxon>Spirurina</taxon>
        <taxon>Spiruromorpha</taxon>
        <taxon>Thelazioidea</taxon>
        <taxon>Thelaziidae</taxon>
        <taxon>Thelazia</taxon>
    </lineage>
</organism>
<keyword evidence="6 9" id="KW-0067">ATP-binding</keyword>
<comment type="similarity">
    <text evidence="10">Belongs to the protein kinase superfamily.</text>
</comment>
<evidence type="ECO:0000259" key="11">
    <source>
        <dbReference type="PROSITE" id="PS50011"/>
    </source>
</evidence>
<keyword evidence="3" id="KW-0808">Transferase</keyword>
<name>A0A0N5CTR8_THECL</name>